<comment type="caution">
    <text evidence="14">The sequence shown here is derived from an EMBL/GenBank/DDBJ whole genome shotgun (WGS) entry which is preliminary data.</text>
</comment>
<reference evidence="14 15" key="1">
    <citation type="journal article" date="2011" name="J. Gen. Appl. Microbiol.">
        <title>Draft genome sequencing of the enigmatic basidiomycete Mixia osmundae.</title>
        <authorList>
            <person name="Nishida H."/>
            <person name="Nagatsuka Y."/>
            <person name="Sugiyama J."/>
        </authorList>
    </citation>
    <scope>NUCLEOTIDE SEQUENCE [LARGE SCALE GENOMIC DNA]</scope>
    <source>
        <strain evidence="15">CBS 9802 / IAM 14324 / JCM 22182 / KY 12970</strain>
    </source>
</reference>
<keyword evidence="8" id="KW-0131">Cell cycle</keyword>
<dbReference type="FunFam" id="1.10.418.10:FF:000028">
    <property type="entry name" value="RP/EB family microtubule-associated protein"/>
    <property type="match status" value="1"/>
</dbReference>
<evidence type="ECO:0000256" key="3">
    <source>
        <dbReference type="ARBA" id="ARBA00022490"/>
    </source>
</evidence>
<dbReference type="InterPro" id="IPR036872">
    <property type="entry name" value="CH_dom_sf"/>
</dbReference>
<name>G7E5P8_MIXOS</name>
<feature type="compositionally biased region" description="Polar residues" evidence="11">
    <location>
        <begin position="123"/>
        <end position="136"/>
    </location>
</feature>
<proteinExistence type="inferred from homology"/>
<dbReference type="PROSITE" id="PS51230">
    <property type="entry name" value="EB1_C"/>
    <property type="match status" value="1"/>
</dbReference>
<keyword evidence="3" id="KW-0963">Cytoplasm</keyword>
<feature type="region of interest" description="Disordered" evidence="11">
    <location>
        <begin position="123"/>
        <end position="180"/>
    </location>
</feature>
<accession>G7E5P8</accession>
<dbReference type="OrthoDB" id="2119228at2759"/>
<dbReference type="AlphaFoldDB" id="G7E5P8"/>
<evidence type="ECO:0000259" key="13">
    <source>
        <dbReference type="PROSITE" id="PS51230"/>
    </source>
</evidence>
<dbReference type="FunCoup" id="G7E5P8">
    <property type="interactions" value="205"/>
</dbReference>
<evidence type="ECO:0008006" key="16">
    <source>
        <dbReference type="Google" id="ProtNLM"/>
    </source>
</evidence>
<organism evidence="14 15">
    <name type="scientific">Mixia osmundae (strain CBS 9802 / IAM 14324 / JCM 22182 / KY 12970)</name>
    <dbReference type="NCBI Taxonomy" id="764103"/>
    <lineage>
        <taxon>Eukaryota</taxon>
        <taxon>Fungi</taxon>
        <taxon>Dikarya</taxon>
        <taxon>Basidiomycota</taxon>
        <taxon>Pucciniomycotina</taxon>
        <taxon>Mixiomycetes</taxon>
        <taxon>Mixiales</taxon>
        <taxon>Mixiaceae</taxon>
        <taxon>Mixia</taxon>
    </lineage>
</organism>
<comment type="subcellular location">
    <subcellularLocation>
        <location evidence="1">Cytoplasm</location>
        <location evidence="1">Cytoskeleton</location>
    </subcellularLocation>
</comment>
<evidence type="ECO:0000313" key="14">
    <source>
        <dbReference type="EMBL" id="GAA98158.1"/>
    </source>
</evidence>
<evidence type="ECO:0000256" key="6">
    <source>
        <dbReference type="ARBA" id="ARBA00022776"/>
    </source>
</evidence>
<evidence type="ECO:0000256" key="4">
    <source>
        <dbReference type="ARBA" id="ARBA00022618"/>
    </source>
</evidence>
<dbReference type="InterPro" id="IPR027328">
    <property type="entry name" value="MAPRE"/>
</dbReference>
<feature type="domain" description="EB1 C-terminal" evidence="13">
    <location>
        <begin position="188"/>
        <end position="266"/>
    </location>
</feature>
<evidence type="ECO:0000256" key="5">
    <source>
        <dbReference type="ARBA" id="ARBA00022701"/>
    </source>
</evidence>
<evidence type="ECO:0000256" key="2">
    <source>
        <dbReference type="ARBA" id="ARBA00010729"/>
    </source>
</evidence>
<evidence type="ECO:0000256" key="11">
    <source>
        <dbReference type="SAM" id="MobiDB-lite"/>
    </source>
</evidence>
<evidence type="ECO:0000256" key="10">
    <source>
        <dbReference type="SAM" id="Coils"/>
    </source>
</evidence>
<dbReference type="InterPro" id="IPR004953">
    <property type="entry name" value="EB1_C"/>
</dbReference>
<evidence type="ECO:0000256" key="8">
    <source>
        <dbReference type="ARBA" id="ARBA00023306"/>
    </source>
</evidence>
<dbReference type="Pfam" id="PF03271">
    <property type="entry name" value="EB1"/>
    <property type="match status" value="1"/>
</dbReference>
<dbReference type="GO" id="GO:0051010">
    <property type="term" value="F:microtubule plus-end binding"/>
    <property type="evidence" value="ECO:0007669"/>
    <property type="project" value="UniProtKB-ARBA"/>
</dbReference>
<dbReference type="InterPro" id="IPR001715">
    <property type="entry name" value="CH_dom"/>
</dbReference>
<gene>
    <name evidence="14" type="primary">Mo04841</name>
    <name evidence="14" type="ORF">E5Q_04841</name>
</gene>
<dbReference type="RefSeq" id="XP_014569022.1">
    <property type="nucleotide sequence ID" value="XM_014713536.1"/>
</dbReference>
<dbReference type="PANTHER" id="PTHR10623">
    <property type="entry name" value="MICROTUBULE-ASSOCIATED PROTEIN RP/EB FAMILY MEMBER"/>
    <property type="match status" value="1"/>
</dbReference>
<evidence type="ECO:0000259" key="12">
    <source>
        <dbReference type="PROSITE" id="PS50021"/>
    </source>
</evidence>
<feature type="coiled-coil region" evidence="10">
    <location>
        <begin position="189"/>
        <end position="216"/>
    </location>
</feature>
<feature type="compositionally biased region" description="Acidic residues" evidence="11">
    <location>
        <begin position="272"/>
        <end position="293"/>
    </location>
</feature>
<dbReference type="SUPFAM" id="SSF140612">
    <property type="entry name" value="EB1 dimerisation domain-like"/>
    <property type="match status" value="1"/>
</dbReference>
<dbReference type="OMA" id="WIKRFWD"/>
<dbReference type="GO" id="GO:0051301">
    <property type="term" value="P:cell division"/>
    <property type="evidence" value="ECO:0007669"/>
    <property type="project" value="UniProtKB-KW"/>
</dbReference>
<feature type="region of interest" description="Disordered" evidence="11">
    <location>
        <begin position="268"/>
        <end position="293"/>
    </location>
</feature>
<dbReference type="Proteomes" id="UP000009131">
    <property type="component" value="Unassembled WGS sequence"/>
</dbReference>
<keyword evidence="7" id="KW-0206">Cytoskeleton</keyword>
<keyword evidence="4" id="KW-0132">Cell division</keyword>
<keyword evidence="10" id="KW-0175">Coiled coil</keyword>
<evidence type="ECO:0000256" key="9">
    <source>
        <dbReference type="PROSITE-ProRule" id="PRU00576"/>
    </source>
</evidence>
<keyword evidence="5 9" id="KW-0493">Microtubule</keyword>
<dbReference type="InParanoid" id="G7E5P8"/>
<dbReference type="Gene3D" id="1.10.418.10">
    <property type="entry name" value="Calponin-like domain"/>
    <property type="match status" value="1"/>
</dbReference>
<dbReference type="PROSITE" id="PS50021">
    <property type="entry name" value="CH"/>
    <property type="match status" value="1"/>
</dbReference>
<dbReference type="eggNOG" id="KOG3000">
    <property type="taxonomic scope" value="Eukaryota"/>
</dbReference>
<evidence type="ECO:0000256" key="1">
    <source>
        <dbReference type="ARBA" id="ARBA00004245"/>
    </source>
</evidence>
<comment type="similarity">
    <text evidence="2">Belongs to the MAPRE family.</text>
</comment>
<protein>
    <recommendedName>
        <fullName evidence="16">EB1 C-terminal domain-containing protein</fullName>
    </recommendedName>
</protein>
<dbReference type="GO" id="GO:0035371">
    <property type="term" value="C:microtubule plus-end"/>
    <property type="evidence" value="ECO:0007669"/>
    <property type="project" value="UniProtKB-ARBA"/>
</dbReference>
<dbReference type="GO" id="GO:0035372">
    <property type="term" value="P:protein localization to microtubule"/>
    <property type="evidence" value="ECO:0007669"/>
    <property type="project" value="UniProtKB-ARBA"/>
</dbReference>
<feature type="compositionally biased region" description="Low complexity" evidence="11">
    <location>
        <begin position="137"/>
        <end position="180"/>
    </location>
</feature>
<dbReference type="GO" id="GO:0072686">
    <property type="term" value="C:mitotic spindle"/>
    <property type="evidence" value="ECO:0007669"/>
    <property type="project" value="UniProtKB-ARBA"/>
</dbReference>
<dbReference type="InterPro" id="IPR036133">
    <property type="entry name" value="EB1_C_sf"/>
</dbReference>
<evidence type="ECO:0000256" key="7">
    <source>
        <dbReference type="ARBA" id="ARBA00023212"/>
    </source>
</evidence>
<dbReference type="Pfam" id="PF00307">
    <property type="entry name" value="CH"/>
    <property type="match status" value="1"/>
</dbReference>
<dbReference type="GO" id="GO:0030473">
    <property type="term" value="P:nuclear migration along microtubule"/>
    <property type="evidence" value="ECO:0007669"/>
    <property type="project" value="UniProtKB-ARBA"/>
</dbReference>
<sequence>MVGESRQELLTWCSELLQLNITKIESCGTGATYCQIFDSVYQTVPLNKVKFNAKSEYEYVDNFKILQAAFKRHKIDKPIPVEQLMKCKMQDNLEFMQWYKRWWDQFYPGGDYDAVARRKGQLTNSAAPTMSHNRTVSSASSAHTRASATAPAPAAARAVARPGAASARAPLTTATTRAPAASTATVAQTAQLKRDLENLTADYTDLDERHTALEKERDFYFEKLQDIESLVTNRLESGVGEISESEQGSLEAIQKILYSTAPGFELPVEGLSVEDDGDPRLLDEDEENLEETY</sequence>
<dbReference type="SUPFAM" id="SSF47576">
    <property type="entry name" value="Calponin-homology domain, CH-domain"/>
    <property type="match status" value="1"/>
</dbReference>
<keyword evidence="6" id="KW-0498">Mitosis</keyword>
<dbReference type="HOGENOM" id="CLU_041744_2_1_1"/>
<dbReference type="Gene3D" id="1.20.5.1430">
    <property type="match status" value="1"/>
</dbReference>
<dbReference type="STRING" id="764103.G7E5P8"/>
<dbReference type="GO" id="GO:0051233">
    <property type="term" value="C:spindle midzone"/>
    <property type="evidence" value="ECO:0007669"/>
    <property type="project" value="UniProtKB-ARBA"/>
</dbReference>
<keyword evidence="15" id="KW-1185">Reference proteome</keyword>
<dbReference type="EMBL" id="BABT02000150">
    <property type="protein sequence ID" value="GAA98158.1"/>
    <property type="molecule type" value="Genomic_DNA"/>
</dbReference>
<feature type="domain" description="Calponin-homology (CH)" evidence="12">
    <location>
        <begin position="3"/>
        <end position="104"/>
    </location>
</feature>
<reference evidence="14 15" key="2">
    <citation type="journal article" date="2012" name="Open Biol.">
        <title>Characteristics of nucleosomes and linker DNA regions on the genome of the basidiomycete Mixia osmundae revealed by mono- and dinucleosome mapping.</title>
        <authorList>
            <person name="Nishida H."/>
            <person name="Kondo S."/>
            <person name="Matsumoto T."/>
            <person name="Suzuki Y."/>
            <person name="Yoshikawa H."/>
            <person name="Taylor T.D."/>
            <person name="Sugiyama J."/>
        </authorList>
    </citation>
    <scope>NUCLEOTIDE SEQUENCE [LARGE SCALE GENOMIC DNA]</scope>
    <source>
        <strain evidence="15">CBS 9802 / IAM 14324 / JCM 22182 / KY 12970</strain>
    </source>
</reference>
<evidence type="ECO:0000313" key="15">
    <source>
        <dbReference type="Proteomes" id="UP000009131"/>
    </source>
</evidence>